<dbReference type="GO" id="GO:0008664">
    <property type="term" value="F:RNA 2',3'-cyclic 3'-phosphodiesterase activity"/>
    <property type="evidence" value="ECO:0007669"/>
    <property type="project" value="UniProtKB-EC"/>
</dbReference>
<dbReference type="InterPro" id="IPR009097">
    <property type="entry name" value="Cyclic_Pdiesterase"/>
</dbReference>
<dbReference type="Gene3D" id="3.90.1140.10">
    <property type="entry name" value="Cyclic phosphodiesterase"/>
    <property type="match status" value="1"/>
</dbReference>
<gene>
    <name evidence="3" type="ordered locus">Hhal_1161</name>
</gene>
<dbReference type="GO" id="GO:0016874">
    <property type="term" value="F:ligase activity"/>
    <property type="evidence" value="ECO:0007669"/>
    <property type="project" value="UniProtKB-KW"/>
</dbReference>
<comment type="similarity">
    <text evidence="2">Belongs to the 2H phosphoesterase superfamily. ThpR family.</text>
</comment>
<dbReference type="HAMAP" id="MF_01940">
    <property type="entry name" value="RNA_CPDase"/>
    <property type="match status" value="1"/>
</dbReference>
<keyword evidence="1 2" id="KW-0378">Hydrolase</keyword>
<dbReference type="STRING" id="349124.Hhal_1161"/>
<dbReference type="KEGG" id="hha:Hhal_1161"/>
<evidence type="ECO:0000313" key="4">
    <source>
        <dbReference type="Proteomes" id="UP000000647"/>
    </source>
</evidence>
<dbReference type="SUPFAM" id="SSF55144">
    <property type="entry name" value="LigT-like"/>
    <property type="match status" value="1"/>
</dbReference>
<keyword evidence="3" id="KW-0436">Ligase</keyword>
<reference evidence="3 4" key="2">
    <citation type="journal article" date="2013" name="Stand. Genomic Sci.">
        <title>Complete genome sequence of Halorhodospira halophila SL1.</title>
        <authorList>
            <person name="Challacombe J.F."/>
            <person name="Majid S."/>
            <person name="Deole R."/>
            <person name="Brettin T.S."/>
            <person name="Bruce D."/>
            <person name="Delano S.F."/>
            <person name="Detter J.C."/>
            <person name="Gleasner C.D."/>
            <person name="Han C.S."/>
            <person name="Misra M."/>
            <person name="Reitenga K.G."/>
            <person name="Mikhailova N."/>
            <person name="Woyke T."/>
            <person name="Pitluck S."/>
            <person name="Nolan M."/>
            <person name="Land M.L."/>
            <person name="Saunders E."/>
            <person name="Tapia R."/>
            <person name="Lapidus A."/>
            <person name="Ivanova N."/>
            <person name="Hoff W.D."/>
        </authorList>
    </citation>
    <scope>NUCLEOTIDE SEQUENCE [LARGE SCALE GENOMIC DNA]</scope>
    <source>
        <strain evidence="4">DSM 244 / SL1</strain>
    </source>
</reference>
<comment type="function">
    <text evidence="2">Hydrolyzes RNA 2',3'-cyclic phosphodiester to an RNA 2'-phosphomonoester.</text>
</comment>
<dbReference type="NCBIfam" id="TIGR02258">
    <property type="entry name" value="2_5_ligase"/>
    <property type="match status" value="1"/>
</dbReference>
<evidence type="ECO:0000256" key="1">
    <source>
        <dbReference type="ARBA" id="ARBA00022801"/>
    </source>
</evidence>
<dbReference type="PANTHER" id="PTHR35561">
    <property type="entry name" value="RNA 2',3'-CYCLIC PHOSPHODIESTERASE"/>
    <property type="match status" value="1"/>
</dbReference>
<evidence type="ECO:0000256" key="2">
    <source>
        <dbReference type="HAMAP-Rule" id="MF_01940"/>
    </source>
</evidence>
<evidence type="ECO:0000313" key="3">
    <source>
        <dbReference type="EMBL" id="ABM61936.1"/>
    </source>
</evidence>
<feature type="short sequence motif" description="HXTX 2" evidence="2">
    <location>
        <begin position="122"/>
        <end position="125"/>
    </location>
</feature>
<dbReference type="GO" id="GO:0004113">
    <property type="term" value="F:2',3'-cyclic-nucleotide 3'-phosphodiesterase activity"/>
    <property type="evidence" value="ECO:0007669"/>
    <property type="project" value="InterPro"/>
</dbReference>
<dbReference type="Proteomes" id="UP000000647">
    <property type="component" value="Chromosome"/>
</dbReference>
<dbReference type="AlphaFoldDB" id="A1WW74"/>
<dbReference type="EC" id="3.1.4.58" evidence="2"/>
<keyword evidence="4" id="KW-1185">Reference proteome</keyword>
<dbReference type="HOGENOM" id="CLU_081251_2_1_6"/>
<dbReference type="EMBL" id="CP000544">
    <property type="protein sequence ID" value="ABM61936.1"/>
    <property type="molecule type" value="Genomic_DNA"/>
</dbReference>
<dbReference type="RefSeq" id="WP_011813959.1">
    <property type="nucleotide sequence ID" value="NC_008789.1"/>
</dbReference>
<feature type="short sequence motif" description="HXTX 1" evidence="2">
    <location>
        <begin position="41"/>
        <end position="44"/>
    </location>
</feature>
<organism evidence="3 4">
    <name type="scientific">Halorhodospira halophila (strain DSM 244 / SL1)</name>
    <name type="common">Ectothiorhodospira halophila (strain DSM 244 / SL1)</name>
    <dbReference type="NCBI Taxonomy" id="349124"/>
    <lineage>
        <taxon>Bacteria</taxon>
        <taxon>Pseudomonadati</taxon>
        <taxon>Pseudomonadota</taxon>
        <taxon>Gammaproteobacteria</taxon>
        <taxon>Chromatiales</taxon>
        <taxon>Ectothiorhodospiraceae</taxon>
        <taxon>Halorhodospira</taxon>
    </lineage>
</organism>
<name>A1WW74_HALHL</name>
<comment type="catalytic activity">
    <reaction evidence="2">
        <text>a 3'-end 2',3'-cyclophospho-ribonucleotide-RNA + H2O = a 3'-end 2'-phospho-ribonucleotide-RNA + H(+)</text>
        <dbReference type="Rhea" id="RHEA:11828"/>
        <dbReference type="Rhea" id="RHEA-COMP:10464"/>
        <dbReference type="Rhea" id="RHEA-COMP:17353"/>
        <dbReference type="ChEBI" id="CHEBI:15377"/>
        <dbReference type="ChEBI" id="CHEBI:15378"/>
        <dbReference type="ChEBI" id="CHEBI:83064"/>
        <dbReference type="ChEBI" id="CHEBI:173113"/>
        <dbReference type="EC" id="3.1.4.58"/>
    </reaction>
</comment>
<sequence>MTERQRLFFALWPPAHLRERLTAVQGELGRIGRPVAAERLHLTVAFLGNSDPERATEAAAAATREARGFVLRLDRFGHFVRSGVVWMAPTEYPNALETLHRRLRRELRRRGLRTERRSLHPHVTLFRKATPSGPHPAASLEWPVDELTLVASVTRAEGPEYHRAGAWRLPLGEG</sequence>
<dbReference type="eggNOG" id="COG1514">
    <property type="taxonomic scope" value="Bacteria"/>
</dbReference>
<reference evidence="4" key="1">
    <citation type="submission" date="2006-12" db="EMBL/GenBank/DDBJ databases">
        <title>Complete sequence of Halorhodospira halophila SL1.</title>
        <authorList>
            <consortium name="US DOE Joint Genome Institute"/>
            <person name="Copeland A."/>
            <person name="Lucas S."/>
            <person name="Lapidus A."/>
            <person name="Barry K."/>
            <person name="Detter J.C."/>
            <person name="Glavina del Rio T."/>
            <person name="Hammon N."/>
            <person name="Israni S."/>
            <person name="Dalin E."/>
            <person name="Tice H."/>
            <person name="Pitluck S."/>
            <person name="Saunders E."/>
            <person name="Brettin T."/>
            <person name="Bruce D."/>
            <person name="Han C."/>
            <person name="Tapia R."/>
            <person name="Schmutz J."/>
            <person name="Larimer F."/>
            <person name="Land M."/>
            <person name="Hauser L."/>
            <person name="Kyrpides N."/>
            <person name="Mikhailova N."/>
            <person name="Hoff W."/>
            <person name="Richardson P."/>
        </authorList>
    </citation>
    <scope>NUCLEOTIDE SEQUENCE [LARGE SCALE GENOMIC DNA]</scope>
    <source>
        <strain evidence="4">DSM 244 / SL1</strain>
    </source>
</reference>
<feature type="active site" description="Proton donor" evidence="2">
    <location>
        <position position="41"/>
    </location>
</feature>
<dbReference type="PANTHER" id="PTHR35561:SF1">
    <property type="entry name" value="RNA 2',3'-CYCLIC PHOSPHODIESTERASE"/>
    <property type="match status" value="1"/>
</dbReference>
<dbReference type="Pfam" id="PF13563">
    <property type="entry name" value="2_5_RNA_ligase2"/>
    <property type="match status" value="1"/>
</dbReference>
<accession>A1WW74</accession>
<protein>
    <recommendedName>
        <fullName evidence="2">RNA 2',3'-cyclic phosphodiesterase</fullName>
        <shortName evidence="2">RNA 2',3'-CPDase</shortName>
        <ecNumber evidence="2">3.1.4.58</ecNumber>
    </recommendedName>
</protein>
<dbReference type="InterPro" id="IPR004175">
    <property type="entry name" value="RNA_CPDase"/>
</dbReference>
<feature type="active site" description="Proton acceptor" evidence="2">
    <location>
        <position position="122"/>
    </location>
</feature>
<proteinExistence type="inferred from homology"/>